<sequence length="736" mass="82426">MEAVQQALATLTALVQQQQQAQQQQQQAQQQQQQAQQQQQQIQVKQGKVLQIALQAIQQNQTTVARPKKRMVNAALRGVAASWQWQPPAGTVDDWAGWSAAFRDTFRKRYTFIEWETMVKARQQMVGESAAQYALSKATLRQYCPHQMSEAGFVPYLIHGIRHHQFAMAAIIHTPEIPDKHSKTIESLVAQNATLAAQVSDLQKRMAFQRQAPPYHQPPPVRQVNWQDQRRPPGTLDDRQSLQLSRPKKQASPTTISTKQSTIEPASGKRASRVGGADPAIGTVEAPNCSIRPAVIEVDVDKIEEKVSALVDPGATVNVICRSLVCYLKIEETQSPPLRLADGTASKAPAGEIVLNLCWEEISEEVKFLVFEDPSHPIILGTNWIARVRVVVSLSEAGVMEAKRGGLKLSDLQKNAPKSETNDWLAAWMDNRVADALSRLPIWEPNLKTEQPSICSLRMTGYSSQEVAFGSRVIPRSRRSGVLYRKITNENGKKHQLVAPSILPREIIQSCHASATSGHFGVHKTLARITERFWWPNMSVDVRTYVSSCYFCQMHKRPPGGITGELQPIPIPKKPFSLMGIDHVGPFKLTIRGNRYILVAVDYFSKWVIAKPVPDTSAIFIRDFIHQEVICHHGYPDRIISDRGSALAFAYLEEELAHWNIRHSFASTQYHQSNGQVEKMNGTLVMALKAFVNTRHTDWDEKIVDAVIAINTAKQEATEATPFEVVYGRSAELSHE</sequence>
<evidence type="ECO:0000313" key="10">
    <source>
        <dbReference type="Proteomes" id="UP000076858"/>
    </source>
</evidence>
<dbReference type="Gene3D" id="3.30.420.10">
    <property type="entry name" value="Ribonuclease H-like superfamily/Ribonuclease H"/>
    <property type="match status" value="1"/>
</dbReference>
<feature type="compositionally biased region" description="Polar residues" evidence="7">
    <location>
        <begin position="251"/>
        <end position="264"/>
    </location>
</feature>
<dbReference type="Pfam" id="PF17921">
    <property type="entry name" value="Integrase_H2C2"/>
    <property type="match status" value="1"/>
</dbReference>
<dbReference type="OrthoDB" id="6367123at2759"/>
<dbReference type="EC" id="2.7.7.49" evidence="1"/>
<dbReference type="InterPro" id="IPR021109">
    <property type="entry name" value="Peptidase_aspartic_dom_sf"/>
</dbReference>
<comment type="caution">
    <text evidence="9">The sequence shown here is derived from an EMBL/GenBank/DDBJ whole genome shotgun (WGS) entry which is preliminary data.</text>
</comment>
<dbReference type="AlphaFoldDB" id="A0A164M574"/>
<accession>A0A164M574</accession>
<dbReference type="Proteomes" id="UP000076858">
    <property type="component" value="Unassembled WGS sequence"/>
</dbReference>
<dbReference type="Gene3D" id="2.40.70.10">
    <property type="entry name" value="Acid Proteases"/>
    <property type="match status" value="1"/>
</dbReference>
<dbReference type="PROSITE" id="PS50994">
    <property type="entry name" value="INTEGRASE"/>
    <property type="match status" value="1"/>
</dbReference>
<feature type="region of interest" description="Disordered" evidence="7">
    <location>
        <begin position="210"/>
        <end position="283"/>
    </location>
</feature>
<protein>
    <recommendedName>
        <fullName evidence="1">RNA-directed DNA polymerase</fullName>
        <ecNumber evidence="1">2.7.7.49</ecNumber>
    </recommendedName>
</protein>
<evidence type="ECO:0000256" key="1">
    <source>
        <dbReference type="ARBA" id="ARBA00012493"/>
    </source>
</evidence>
<dbReference type="InterPro" id="IPR050951">
    <property type="entry name" value="Retrovirus_Pol_polyprotein"/>
</dbReference>
<evidence type="ECO:0000256" key="6">
    <source>
        <dbReference type="SAM" id="Coils"/>
    </source>
</evidence>
<evidence type="ECO:0000259" key="8">
    <source>
        <dbReference type="PROSITE" id="PS50994"/>
    </source>
</evidence>
<dbReference type="PANTHER" id="PTHR37984:SF5">
    <property type="entry name" value="PROTEIN NYNRIN-LIKE"/>
    <property type="match status" value="1"/>
</dbReference>
<reference evidence="9 10" key="1">
    <citation type="submission" date="2016-03" db="EMBL/GenBank/DDBJ databases">
        <title>EvidentialGene: Evidence-directed Construction of Genes on Genomes.</title>
        <authorList>
            <person name="Gilbert D.G."/>
            <person name="Choi J.-H."/>
            <person name="Mockaitis K."/>
            <person name="Colbourne J."/>
            <person name="Pfrender M."/>
        </authorList>
    </citation>
    <scope>NUCLEOTIDE SEQUENCE [LARGE SCALE GENOMIC DNA]</scope>
    <source>
        <strain evidence="9 10">Xinb3</strain>
        <tissue evidence="9">Complete organism</tissue>
    </source>
</reference>
<keyword evidence="5" id="KW-0255">Endonuclease</keyword>
<organism evidence="9 10">
    <name type="scientific">Daphnia magna</name>
    <dbReference type="NCBI Taxonomy" id="35525"/>
    <lineage>
        <taxon>Eukaryota</taxon>
        <taxon>Metazoa</taxon>
        <taxon>Ecdysozoa</taxon>
        <taxon>Arthropoda</taxon>
        <taxon>Crustacea</taxon>
        <taxon>Branchiopoda</taxon>
        <taxon>Diplostraca</taxon>
        <taxon>Cladocera</taxon>
        <taxon>Anomopoda</taxon>
        <taxon>Daphniidae</taxon>
        <taxon>Daphnia</taxon>
    </lineage>
</organism>
<dbReference type="InterPro" id="IPR041588">
    <property type="entry name" value="Integrase_H2C2"/>
</dbReference>
<dbReference type="GO" id="GO:0003676">
    <property type="term" value="F:nucleic acid binding"/>
    <property type="evidence" value="ECO:0007669"/>
    <property type="project" value="InterPro"/>
</dbReference>
<feature type="domain" description="Integrase catalytic" evidence="8">
    <location>
        <begin position="571"/>
        <end position="730"/>
    </location>
</feature>
<dbReference type="InterPro" id="IPR001584">
    <property type="entry name" value="Integrase_cat-core"/>
</dbReference>
<keyword evidence="2" id="KW-0808">Transferase</keyword>
<evidence type="ECO:0000256" key="4">
    <source>
        <dbReference type="ARBA" id="ARBA00022722"/>
    </source>
</evidence>
<dbReference type="GO" id="GO:0004519">
    <property type="term" value="F:endonuclease activity"/>
    <property type="evidence" value="ECO:0007669"/>
    <property type="project" value="UniProtKB-KW"/>
</dbReference>
<dbReference type="PANTHER" id="PTHR37984">
    <property type="entry name" value="PROTEIN CBG26694"/>
    <property type="match status" value="1"/>
</dbReference>
<evidence type="ECO:0000256" key="2">
    <source>
        <dbReference type="ARBA" id="ARBA00022679"/>
    </source>
</evidence>
<keyword evidence="4" id="KW-0540">Nuclease</keyword>
<dbReference type="InterPro" id="IPR036397">
    <property type="entry name" value="RNaseH_sf"/>
</dbReference>
<evidence type="ECO:0000256" key="3">
    <source>
        <dbReference type="ARBA" id="ARBA00022695"/>
    </source>
</evidence>
<dbReference type="SUPFAM" id="SSF53098">
    <property type="entry name" value="Ribonuclease H-like"/>
    <property type="match status" value="1"/>
</dbReference>
<name>A0A164M574_9CRUS</name>
<dbReference type="EMBL" id="LRGB01003077">
    <property type="protein sequence ID" value="KZS04739.1"/>
    <property type="molecule type" value="Genomic_DNA"/>
</dbReference>
<evidence type="ECO:0000313" key="9">
    <source>
        <dbReference type="EMBL" id="KZS04739.1"/>
    </source>
</evidence>
<dbReference type="CDD" id="cd00303">
    <property type="entry name" value="retropepsin_like"/>
    <property type="match status" value="1"/>
</dbReference>
<dbReference type="FunFam" id="1.10.340.70:FF:000001">
    <property type="entry name" value="Retrovirus-related Pol polyprotein from transposon gypsy-like Protein"/>
    <property type="match status" value="1"/>
</dbReference>
<dbReference type="GO" id="GO:0015074">
    <property type="term" value="P:DNA integration"/>
    <property type="evidence" value="ECO:0007669"/>
    <property type="project" value="InterPro"/>
</dbReference>
<dbReference type="GO" id="GO:0003964">
    <property type="term" value="F:RNA-directed DNA polymerase activity"/>
    <property type="evidence" value="ECO:0007669"/>
    <property type="project" value="UniProtKB-EC"/>
</dbReference>
<keyword evidence="10" id="KW-1185">Reference proteome</keyword>
<keyword evidence="3" id="KW-0548">Nucleotidyltransferase</keyword>
<proteinExistence type="predicted"/>
<evidence type="ECO:0000256" key="5">
    <source>
        <dbReference type="ARBA" id="ARBA00022759"/>
    </source>
</evidence>
<dbReference type="InterPro" id="IPR012337">
    <property type="entry name" value="RNaseH-like_sf"/>
</dbReference>
<dbReference type="Gene3D" id="1.10.340.70">
    <property type="match status" value="1"/>
</dbReference>
<keyword evidence="6" id="KW-0175">Coiled coil</keyword>
<dbReference type="Pfam" id="PF00665">
    <property type="entry name" value="rve"/>
    <property type="match status" value="1"/>
</dbReference>
<feature type="compositionally biased region" description="Basic and acidic residues" evidence="7">
    <location>
        <begin position="228"/>
        <end position="240"/>
    </location>
</feature>
<feature type="coiled-coil region" evidence="6">
    <location>
        <begin position="1"/>
        <end position="48"/>
    </location>
</feature>
<gene>
    <name evidence="9" type="ORF">APZ42_032245</name>
</gene>
<evidence type="ECO:0000256" key="7">
    <source>
        <dbReference type="SAM" id="MobiDB-lite"/>
    </source>
</evidence>
<keyword evidence="5" id="KW-0378">Hydrolase</keyword>